<feature type="domain" description="Transcriptional repressor PaaX-like central Cas2-like" evidence="3">
    <location>
        <begin position="106"/>
        <end position="171"/>
    </location>
</feature>
<dbReference type="Gene3D" id="3.30.70.2650">
    <property type="match status" value="1"/>
</dbReference>
<evidence type="ECO:0000259" key="3">
    <source>
        <dbReference type="Pfam" id="PF20803"/>
    </source>
</evidence>
<keyword evidence="5" id="KW-1185">Reference proteome</keyword>
<dbReference type="Gene3D" id="1.20.58.1460">
    <property type="match status" value="1"/>
</dbReference>
<evidence type="ECO:0000313" key="5">
    <source>
        <dbReference type="Proteomes" id="UP000523007"/>
    </source>
</evidence>
<dbReference type="EMBL" id="JACHJT010000001">
    <property type="protein sequence ID" value="MBB4932884.1"/>
    <property type="molecule type" value="Genomic_DNA"/>
</dbReference>
<feature type="domain" description="Transcriptional repressor PaaX-like N-terminal" evidence="1">
    <location>
        <begin position="19"/>
        <end position="83"/>
    </location>
</feature>
<organism evidence="4 5">
    <name type="scientific">Lipingzhangella halophila</name>
    <dbReference type="NCBI Taxonomy" id="1783352"/>
    <lineage>
        <taxon>Bacteria</taxon>
        <taxon>Bacillati</taxon>
        <taxon>Actinomycetota</taxon>
        <taxon>Actinomycetes</taxon>
        <taxon>Streptosporangiales</taxon>
        <taxon>Nocardiopsidaceae</taxon>
        <taxon>Lipingzhangella</taxon>
    </lineage>
</organism>
<name>A0A7W7RJ06_9ACTN</name>
<dbReference type="InterPro" id="IPR036388">
    <property type="entry name" value="WH-like_DNA-bd_sf"/>
</dbReference>
<accession>A0A7W7RJ06</accession>
<dbReference type="AlphaFoldDB" id="A0A7W7RJ06"/>
<dbReference type="Pfam" id="PF08223">
    <property type="entry name" value="PaaX_C"/>
    <property type="match status" value="1"/>
</dbReference>
<dbReference type="PANTHER" id="PTHR30319">
    <property type="entry name" value="PHENYLACETIC ACID REGULATOR-RELATED TRANSCRIPTIONAL REPRESSOR"/>
    <property type="match status" value="1"/>
</dbReference>
<evidence type="ECO:0000259" key="2">
    <source>
        <dbReference type="Pfam" id="PF08223"/>
    </source>
</evidence>
<evidence type="ECO:0000313" key="4">
    <source>
        <dbReference type="EMBL" id="MBB4932884.1"/>
    </source>
</evidence>
<comment type="caution">
    <text evidence="4">The sequence shown here is derived from an EMBL/GenBank/DDBJ whole genome shotgun (WGS) entry which is preliminary data.</text>
</comment>
<evidence type="ECO:0000259" key="1">
    <source>
        <dbReference type="Pfam" id="PF07848"/>
    </source>
</evidence>
<dbReference type="PANTHER" id="PTHR30319:SF1">
    <property type="entry name" value="TRANSCRIPTIONAL REPRESSOR PAAX"/>
    <property type="match status" value="1"/>
</dbReference>
<dbReference type="GO" id="GO:0006351">
    <property type="term" value="P:DNA-templated transcription"/>
    <property type="evidence" value="ECO:0007669"/>
    <property type="project" value="InterPro"/>
</dbReference>
<reference evidence="4 5" key="1">
    <citation type="submission" date="2020-08" db="EMBL/GenBank/DDBJ databases">
        <title>Sequencing the genomes of 1000 actinobacteria strains.</title>
        <authorList>
            <person name="Klenk H.-P."/>
        </authorList>
    </citation>
    <scope>NUCLEOTIDE SEQUENCE [LARGE SCALE GENOMIC DNA]</scope>
    <source>
        <strain evidence="4 5">DSM 102030</strain>
    </source>
</reference>
<dbReference type="Proteomes" id="UP000523007">
    <property type="component" value="Unassembled WGS sequence"/>
</dbReference>
<dbReference type="InterPro" id="IPR048846">
    <property type="entry name" value="PaaX-like_central"/>
</dbReference>
<feature type="domain" description="Transcriptional repressor PaaX-like C-terminal" evidence="2">
    <location>
        <begin position="190"/>
        <end position="274"/>
    </location>
</feature>
<dbReference type="PIRSF" id="PIRSF020623">
    <property type="entry name" value="PaaX"/>
    <property type="match status" value="1"/>
</dbReference>
<dbReference type="Gene3D" id="1.10.10.10">
    <property type="entry name" value="Winged helix-like DNA-binding domain superfamily/Winged helix DNA-binding domain"/>
    <property type="match status" value="1"/>
</dbReference>
<dbReference type="InterPro" id="IPR013225">
    <property type="entry name" value="PaaX_C"/>
</dbReference>
<dbReference type="InterPro" id="IPR012906">
    <property type="entry name" value="PaaX-like_N"/>
</dbReference>
<proteinExistence type="predicted"/>
<dbReference type="RefSeq" id="WP_184580580.1">
    <property type="nucleotide sequence ID" value="NZ_JACHJT010000001.1"/>
</dbReference>
<dbReference type="InterPro" id="IPR011965">
    <property type="entry name" value="PaaX_trns_reg"/>
</dbReference>
<gene>
    <name evidence="4" type="ORF">F4561_003704</name>
</gene>
<dbReference type="Pfam" id="PF07848">
    <property type="entry name" value="PaaX"/>
    <property type="match status" value="1"/>
</dbReference>
<dbReference type="Pfam" id="PF20803">
    <property type="entry name" value="PaaX_M"/>
    <property type="match status" value="1"/>
</dbReference>
<protein>
    <submittedName>
        <fullName evidence="4">Phenylacetic acid degradation operon negative regulatory protein</fullName>
    </submittedName>
</protein>
<sequence>MSDEVDLPRRQAGPNPQHLLLSMMGDFWVGLTAPIPSAALVALLQECGITANSARVAINRLVRRNVLVGVRRGRESHYHLAEAVVVSGVRGLPRMMTFGSSDEDEAEWDGTWVLVSITAPPEQAAQRRTLRTRLRALGFGMLTESLWIAPSTQKDPAVELVTELDVSAMVVHGTVVHPVTSGVLNALKTWPLTEVRAEYEDFIATYQPVVDRARQGQVSPSEAFVLRLYMTDQWRGLYRHDPGLPSEVLPADWPRGRAYEVFAELYDRLGPLAEFRCAQVVAPHAHPDMPPPRHYAIRDGFDAIMERVASLTS</sequence>